<proteinExistence type="predicted"/>
<dbReference type="Pfam" id="PF04577">
    <property type="entry name" value="Glyco_transf_61"/>
    <property type="match status" value="1"/>
</dbReference>
<reference evidence="12" key="2">
    <citation type="submission" date="2020-05" db="UniProtKB">
        <authorList>
            <consortium name="EnsemblMetazoa"/>
        </authorList>
    </citation>
    <scope>IDENTIFICATION</scope>
    <source>
        <strain evidence="12">maculatus3</strain>
    </source>
</reference>
<evidence type="ECO:0000259" key="11">
    <source>
        <dbReference type="Pfam" id="PF04577"/>
    </source>
</evidence>
<evidence type="ECO:0000256" key="7">
    <source>
        <dbReference type="ARBA" id="ARBA00040944"/>
    </source>
</evidence>
<evidence type="ECO:0000256" key="8">
    <source>
        <dbReference type="ARBA" id="ARBA00042574"/>
    </source>
</evidence>
<protein>
    <recommendedName>
        <fullName evidence="7">EGF domain-specific O-linked N-acetylglucosamine transferase</fullName>
        <ecNumber evidence="1">2.4.1.255</ecNumber>
    </recommendedName>
    <alternativeName>
        <fullName evidence="8">Extracellular O-linked N-acetylglucosamine transferase</fullName>
    </alternativeName>
</protein>
<keyword evidence="6" id="KW-0325">Glycoprotein</keyword>
<dbReference type="GO" id="GO:0097363">
    <property type="term" value="F:protein O-acetylglucosaminyltransferase activity"/>
    <property type="evidence" value="ECO:0007669"/>
    <property type="project" value="UniProtKB-EC"/>
</dbReference>
<evidence type="ECO:0000256" key="5">
    <source>
        <dbReference type="ARBA" id="ARBA00022824"/>
    </source>
</evidence>
<name>A0A182SDA0_9DIPT</name>
<evidence type="ECO:0000313" key="13">
    <source>
        <dbReference type="Proteomes" id="UP000075901"/>
    </source>
</evidence>
<dbReference type="Proteomes" id="UP000075901">
    <property type="component" value="Unassembled WGS sequence"/>
</dbReference>
<dbReference type="VEuPathDB" id="VectorBase:AMAM004471"/>
<evidence type="ECO:0000313" key="12">
    <source>
        <dbReference type="EnsemblMetazoa" id="AMAM004471-PA"/>
    </source>
</evidence>
<reference evidence="13" key="1">
    <citation type="submission" date="2013-09" db="EMBL/GenBank/DDBJ databases">
        <title>The Genome Sequence of Anopheles maculatus species B.</title>
        <authorList>
            <consortium name="The Broad Institute Genomics Platform"/>
            <person name="Neafsey D.E."/>
            <person name="Besansky N."/>
            <person name="Howell P."/>
            <person name="Walton C."/>
            <person name="Young S.K."/>
            <person name="Zeng Q."/>
            <person name="Gargeya S."/>
            <person name="Fitzgerald M."/>
            <person name="Haas B."/>
            <person name="Abouelleil A."/>
            <person name="Allen A.W."/>
            <person name="Alvarado L."/>
            <person name="Arachchi H.M."/>
            <person name="Berlin A.M."/>
            <person name="Chapman S.B."/>
            <person name="Gainer-Dewar J."/>
            <person name="Goldberg J."/>
            <person name="Griggs A."/>
            <person name="Gujja S."/>
            <person name="Hansen M."/>
            <person name="Howarth C."/>
            <person name="Imamovic A."/>
            <person name="Ireland A."/>
            <person name="Larimer J."/>
            <person name="McCowan C."/>
            <person name="Murphy C."/>
            <person name="Pearson M."/>
            <person name="Poon T.W."/>
            <person name="Priest M."/>
            <person name="Roberts A."/>
            <person name="Saif S."/>
            <person name="Shea T."/>
            <person name="Sisk P."/>
            <person name="Sykes S."/>
            <person name="Wortman J."/>
            <person name="Nusbaum C."/>
            <person name="Birren B."/>
        </authorList>
    </citation>
    <scope>NUCLEOTIDE SEQUENCE [LARGE SCALE GENOMIC DNA]</scope>
    <source>
        <strain evidence="13">maculatus3</strain>
    </source>
</reference>
<dbReference type="InterPro" id="IPR049625">
    <property type="entry name" value="Glyco_transf_61_cat"/>
</dbReference>
<comment type="catalytic activity">
    <reaction evidence="10">
        <text>L-threonyl-[protein] + UDP-N-acetyl-alpha-D-glucosamine = 3-O-(N-acetyl-beta-D-glucosaminyl)-L-threonyl-[protein] + UDP + H(+)</text>
        <dbReference type="Rhea" id="RHEA:48908"/>
        <dbReference type="Rhea" id="RHEA-COMP:11060"/>
        <dbReference type="Rhea" id="RHEA-COMP:12252"/>
        <dbReference type="ChEBI" id="CHEBI:15378"/>
        <dbReference type="ChEBI" id="CHEBI:30013"/>
        <dbReference type="ChEBI" id="CHEBI:57705"/>
        <dbReference type="ChEBI" id="CHEBI:58223"/>
        <dbReference type="ChEBI" id="CHEBI:90840"/>
        <dbReference type="EC" id="2.4.1.255"/>
    </reaction>
</comment>
<evidence type="ECO:0000256" key="6">
    <source>
        <dbReference type="ARBA" id="ARBA00023180"/>
    </source>
</evidence>
<keyword evidence="2" id="KW-0328">Glycosyltransferase</keyword>
<evidence type="ECO:0000256" key="10">
    <source>
        <dbReference type="ARBA" id="ARBA00049432"/>
    </source>
</evidence>
<comment type="catalytic activity">
    <reaction evidence="9">
        <text>L-seryl-[protein] + UDP-N-acetyl-alpha-D-glucosamine = 3-O-(N-acetyl-beta-D-glucosaminyl)-L-seryl-[protein] + UDP + H(+)</text>
        <dbReference type="Rhea" id="RHEA:48904"/>
        <dbReference type="Rhea" id="RHEA-COMP:9863"/>
        <dbReference type="Rhea" id="RHEA-COMP:12251"/>
        <dbReference type="ChEBI" id="CHEBI:15378"/>
        <dbReference type="ChEBI" id="CHEBI:29999"/>
        <dbReference type="ChEBI" id="CHEBI:57705"/>
        <dbReference type="ChEBI" id="CHEBI:58223"/>
        <dbReference type="ChEBI" id="CHEBI:90838"/>
        <dbReference type="EC" id="2.4.1.255"/>
    </reaction>
</comment>
<dbReference type="EnsemblMetazoa" id="AMAM004471-RA">
    <property type="protein sequence ID" value="AMAM004471-PA"/>
    <property type="gene ID" value="AMAM004471"/>
</dbReference>
<evidence type="ECO:0000256" key="1">
    <source>
        <dbReference type="ARBA" id="ARBA00011970"/>
    </source>
</evidence>
<accession>A0A182SDA0</accession>
<keyword evidence="13" id="KW-1185">Reference proteome</keyword>
<keyword evidence="5" id="KW-0256">Endoplasmic reticulum</keyword>
<evidence type="ECO:0000256" key="3">
    <source>
        <dbReference type="ARBA" id="ARBA00022679"/>
    </source>
</evidence>
<evidence type="ECO:0000256" key="4">
    <source>
        <dbReference type="ARBA" id="ARBA00022729"/>
    </source>
</evidence>
<evidence type="ECO:0000256" key="9">
    <source>
        <dbReference type="ARBA" id="ARBA00048317"/>
    </source>
</evidence>
<dbReference type="PANTHER" id="PTHR20961:SF148">
    <property type="entry name" value="EGF DOMAIN-SPECIFIC O-LINKED N-ACETYLGLUCOSAMINE TRANSFERASE"/>
    <property type="match status" value="1"/>
</dbReference>
<dbReference type="PANTHER" id="PTHR20961">
    <property type="entry name" value="GLYCOSYLTRANSFERASE"/>
    <property type="match status" value="1"/>
</dbReference>
<sequence length="152" mass="17856">MARIAKNPNYDVQRVSYGHDVSFVEQLRITRNTDIFIGMHGAGLTHLLFLPKWATLFELYHCEDPNCYRDLARLRGVHYLSWERDHLVYPDGEGKHPERDERHAKFTNYAFDVNEFERLVAKAANHVVGHQEFQNFLTAKKSKTRPTKKDEL</sequence>
<evidence type="ECO:0000256" key="2">
    <source>
        <dbReference type="ARBA" id="ARBA00022676"/>
    </source>
</evidence>
<keyword evidence="4" id="KW-0732">Signal</keyword>
<feature type="domain" description="Glycosyltransferase 61 catalytic" evidence="11">
    <location>
        <begin position="2"/>
        <end position="55"/>
    </location>
</feature>
<keyword evidence="3" id="KW-0808">Transferase</keyword>
<dbReference type="AlphaFoldDB" id="A0A182SDA0"/>
<organism evidence="12 13">
    <name type="scientific">Anopheles maculatus</name>
    <dbReference type="NCBI Taxonomy" id="74869"/>
    <lineage>
        <taxon>Eukaryota</taxon>
        <taxon>Metazoa</taxon>
        <taxon>Ecdysozoa</taxon>
        <taxon>Arthropoda</taxon>
        <taxon>Hexapoda</taxon>
        <taxon>Insecta</taxon>
        <taxon>Pterygota</taxon>
        <taxon>Neoptera</taxon>
        <taxon>Endopterygota</taxon>
        <taxon>Diptera</taxon>
        <taxon>Nematocera</taxon>
        <taxon>Culicoidea</taxon>
        <taxon>Culicidae</taxon>
        <taxon>Anophelinae</taxon>
        <taxon>Anopheles</taxon>
        <taxon>Anopheles maculatus group</taxon>
    </lineage>
</organism>
<dbReference type="EC" id="2.4.1.255" evidence="1"/>
<dbReference type="InterPro" id="IPR007657">
    <property type="entry name" value="Glycosyltransferase_61"/>
</dbReference>
<dbReference type="GO" id="GO:0005788">
    <property type="term" value="C:endoplasmic reticulum lumen"/>
    <property type="evidence" value="ECO:0007669"/>
    <property type="project" value="TreeGrafter"/>
</dbReference>